<protein>
    <submittedName>
        <fullName evidence="4">Methyltransferase domain-containing protein</fullName>
    </submittedName>
</protein>
<dbReference type="PANTHER" id="PTHR13090">
    <property type="entry name" value="ARGININE-HYDROXYLASE NDUFAF5, MITOCHONDRIAL"/>
    <property type="match status" value="1"/>
</dbReference>
<dbReference type="GO" id="GO:0032259">
    <property type="term" value="P:methylation"/>
    <property type="evidence" value="ECO:0007669"/>
    <property type="project" value="UniProtKB-KW"/>
</dbReference>
<dbReference type="PANTHER" id="PTHR13090:SF1">
    <property type="entry name" value="ARGININE-HYDROXYLASE NDUFAF5, MITOCHONDRIAL"/>
    <property type="match status" value="1"/>
</dbReference>
<evidence type="ECO:0000313" key="5">
    <source>
        <dbReference type="Proteomes" id="UP000439522"/>
    </source>
</evidence>
<reference evidence="4 5" key="1">
    <citation type="submission" date="2019-12" db="EMBL/GenBank/DDBJ databases">
        <title>Genomic-based taxomic classification of the family Erythrobacteraceae.</title>
        <authorList>
            <person name="Xu L."/>
        </authorList>
    </citation>
    <scope>NUCLEOTIDE SEQUENCE [LARGE SCALE GENOMIC DNA]</scope>
    <source>
        <strain evidence="4 5">100921-2</strain>
    </source>
</reference>
<dbReference type="Pfam" id="PF13489">
    <property type="entry name" value="Methyltransf_23"/>
    <property type="match status" value="1"/>
</dbReference>
<accession>A0A6I4TAZ0</accession>
<dbReference type="OrthoDB" id="9793723at2"/>
<evidence type="ECO:0000256" key="3">
    <source>
        <dbReference type="SAM" id="MobiDB-lite"/>
    </source>
</evidence>
<dbReference type="InterPro" id="IPR050602">
    <property type="entry name" value="Malonyl-ACP_OMT"/>
</dbReference>
<keyword evidence="5" id="KW-1185">Reference proteome</keyword>
<name>A0A6I4TAZ0_9SPHN</name>
<organism evidence="4 5">
    <name type="scientific">Tsuneonella aeria</name>
    <dbReference type="NCBI Taxonomy" id="1837929"/>
    <lineage>
        <taxon>Bacteria</taxon>
        <taxon>Pseudomonadati</taxon>
        <taxon>Pseudomonadota</taxon>
        <taxon>Alphaproteobacteria</taxon>
        <taxon>Sphingomonadales</taxon>
        <taxon>Erythrobacteraceae</taxon>
        <taxon>Tsuneonella</taxon>
    </lineage>
</organism>
<feature type="compositionally biased region" description="Basic and acidic residues" evidence="3">
    <location>
        <begin position="9"/>
        <end position="23"/>
    </location>
</feature>
<dbReference type="SUPFAM" id="SSF53335">
    <property type="entry name" value="S-adenosyl-L-methionine-dependent methyltransferases"/>
    <property type="match status" value="1"/>
</dbReference>
<gene>
    <name evidence="4" type="ORF">GRI40_01235</name>
</gene>
<dbReference type="Gene3D" id="3.40.50.150">
    <property type="entry name" value="Vaccinia Virus protein VP39"/>
    <property type="match status" value="1"/>
</dbReference>
<keyword evidence="1 4" id="KW-0489">Methyltransferase</keyword>
<keyword evidence="2 4" id="KW-0808">Transferase</keyword>
<dbReference type="InterPro" id="IPR029063">
    <property type="entry name" value="SAM-dependent_MTases_sf"/>
</dbReference>
<evidence type="ECO:0000313" key="4">
    <source>
        <dbReference type="EMBL" id="MXO73847.1"/>
    </source>
</evidence>
<comment type="caution">
    <text evidence="4">The sequence shown here is derived from an EMBL/GenBank/DDBJ whole genome shotgun (WGS) entry which is preliminary data.</text>
</comment>
<evidence type="ECO:0000256" key="2">
    <source>
        <dbReference type="ARBA" id="ARBA00022679"/>
    </source>
</evidence>
<dbReference type="GO" id="GO:0008168">
    <property type="term" value="F:methyltransferase activity"/>
    <property type="evidence" value="ECO:0007669"/>
    <property type="project" value="UniProtKB-KW"/>
</dbReference>
<feature type="region of interest" description="Disordered" evidence="3">
    <location>
        <begin position="1"/>
        <end position="30"/>
    </location>
</feature>
<dbReference type="Proteomes" id="UP000439522">
    <property type="component" value="Unassembled WGS sequence"/>
</dbReference>
<dbReference type="AlphaFoldDB" id="A0A6I4TAZ0"/>
<dbReference type="EMBL" id="WTZA01000001">
    <property type="protein sequence ID" value="MXO73847.1"/>
    <property type="molecule type" value="Genomic_DNA"/>
</dbReference>
<proteinExistence type="predicted"/>
<evidence type="ECO:0000256" key="1">
    <source>
        <dbReference type="ARBA" id="ARBA00022603"/>
    </source>
</evidence>
<dbReference type="RefSeq" id="WP_160609658.1">
    <property type="nucleotide sequence ID" value="NZ_WTZA01000001.1"/>
</dbReference>
<sequence>MTSGTPPRIFDERRRQARAERSRRLQQRQDAPRWLAEAMAEDALDRIAFMRLTPARALVAGTGADMVAETLAQGGAEVTMVDAAGLDHERPYPFGGFDLIVSLAVLDTVNDLPGALIHQRAALAPGGVLVASMVGAGSLPRLRAALLGADGERPAARLHPAVDAASGAALLQRAGFARQVSDGWTLRLGYRDAATLVADLRAQGLTSVLADAPPPLTRSGWARARAAFLAEGDDAGRVIETIEILTLTGWHDARPD</sequence>